<dbReference type="Pfam" id="PF01636">
    <property type="entry name" value="APH"/>
    <property type="match status" value="1"/>
</dbReference>
<sequence length="314" mass="37997">MKRPRRELLERILHTEVRNITPYRRNWYIETAQMHWIAKRMHTGRLQWWCRVDNELRQRGFQAMLPICSDGQNWLLTPFIKGKSGKYSRLEDVKSMVKILAAFHQTGRELWTPPRKEAAFLLYQRVAERLARFYQVLRRVNKVEGDLGKLLVKVGKDFYLEGLRCWEKLERLPLKEFCYQEYERRCLAHRDLASHNWLIGEDRTIWLIDFETADYDCQAGDVWQMASRMLTENDWNEDCGEMFLNAYESVRPLSWLEKKIIATLFQFPNDFFREVVGLAEKKRNFYTQHSLPYLVKIIEHRDKWKEFCKGIVYW</sequence>
<dbReference type="InterPro" id="IPR011009">
    <property type="entry name" value="Kinase-like_dom_sf"/>
</dbReference>
<keyword evidence="3" id="KW-1185">Reference proteome</keyword>
<protein>
    <submittedName>
        <fullName evidence="2">Phosphotransferase</fullName>
    </submittedName>
</protein>
<dbReference type="OrthoDB" id="2373610at2"/>
<dbReference type="InterPro" id="IPR002575">
    <property type="entry name" value="Aminoglycoside_PTrfase"/>
</dbReference>
<proteinExistence type="predicted"/>
<dbReference type="GO" id="GO:0042601">
    <property type="term" value="C:endospore-forming forespore"/>
    <property type="evidence" value="ECO:0007669"/>
    <property type="project" value="TreeGrafter"/>
</dbReference>
<comment type="caution">
    <text evidence="2">The sequence shown here is derived from an EMBL/GenBank/DDBJ whole genome shotgun (WGS) entry which is preliminary data.</text>
</comment>
<organism evidence="2 3">
    <name type="scientific">Thermoactinomyces daqus</name>
    <dbReference type="NCBI Taxonomy" id="1329516"/>
    <lineage>
        <taxon>Bacteria</taxon>
        <taxon>Bacillati</taxon>
        <taxon>Bacillota</taxon>
        <taxon>Bacilli</taxon>
        <taxon>Bacillales</taxon>
        <taxon>Thermoactinomycetaceae</taxon>
        <taxon>Thermoactinomyces</taxon>
    </lineage>
</organism>
<feature type="domain" description="Aminoglycoside phosphotransferase" evidence="1">
    <location>
        <begin position="25"/>
        <end position="248"/>
    </location>
</feature>
<evidence type="ECO:0000259" key="1">
    <source>
        <dbReference type="Pfam" id="PF01636"/>
    </source>
</evidence>
<dbReference type="EMBL" id="JACEIP010000001">
    <property type="protein sequence ID" value="MBA4541368.1"/>
    <property type="molecule type" value="Genomic_DNA"/>
</dbReference>
<accession>A0A7W1X793</accession>
<dbReference type="AlphaFoldDB" id="A0A7W1X793"/>
<evidence type="ECO:0000313" key="2">
    <source>
        <dbReference type="EMBL" id="MBA4541368.1"/>
    </source>
</evidence>
<dbReference type="InterPro" id="IPR047175">
    <property type="entry name" value="CotS-like"/>
</dbReference>
<dbReference type="Gene3D" id="3.90.1200.10">
    <property type="match status" value="1"/>
</dbReference>
<dbReference type="RefSeq" id="WP_081943631.1">
    <property type="nucleotide sequence ID" value="NZ_JACEIP010000001.1"/>
</dbReference>
<evidence type="ECO:0000313" key="3">
    <source>
        <dbReference type="Proteomes" id="UP000530514"/>
    </source>
</evidence>
<keyword evidence="2" id="KW-0808">Transferase</keyword>
<dbReference type="SUPFAM" id="SSF56112">
    <property type="entry name" value="Protein kinase-like (PK-like)"/>
    <property type="match status" value="1"/>
</dbReference>
<dbReference type="PANTHER" id="PTHR39179">
    <property type="entry name" value="SPORE COAT PROTEIN I"/>
    <property type="match status" value="1"/>
</dbReference>
<dbReference type="PANTHER" id="PTHR39179:SF3">
    <property type="entry name" value="COTS-RELATED PROTEIN"/>
    <property type="match status" value="1"/>
</dbReference>
<dbReference type="GO" id="GO:0016740">
    <property type="term" value="F:transferase activity"/>
    <property type="evidence" value="ECO:0007669"/>
    <property type="project" value="UniProtKB-KW"/>
</dbReference>
<reference evidence="2 3" key="1">
    <citation type="submission" date="2020-07" db="EMBL/GenBank/DDBJ databases">
        <authorList>
            <person name="Feng H."/>
        </authorList>
    </citation>
    <scope>NUCLEOTIDE SEQUENCE [LARGE SCALE GENOMIC DNA]</scope>
    <source>
        <strain evidence="3">s-11</strain>
    </source>
</reference>
<name>A0A7W1X793_9BACL</name>
<dbReference type="Proteomes" id="UP000530514">
    <property type="component" value="Unassembled WGS sequence"/>
</dbReference>
<gene>
    <name evidence="2" type="ORF">H1164_00380</name>
</gene>